<proteinExistence type="predicted"/>
<evidence type="ECO:0000313" key="2">
    <source>
        <dbReference type="EMBL" id="MBA0825448.1"/>
    </source>
</evidence>
<dbReference type="InterPro" id="IPR003377">
    <property type="entry name" value="Cornichon"/>
</dbReference>
<organism evidence="2 3">
    <name type="scientific">Gossypium armourianum</name>
    <dbReference type="NCBI Taxonomy" id="34283"/>
    <lineage>
        <taxon>Eukaryota</taxon>
        <taxon>Viridiplantae</taxon>
        <taxon>Streptophyta</taxon>
        <taxon>Embryophyta</taxon>
        <taxon>Tracheophyta</taxon>
        <taxon>Spermatophyta</taxon>
        <taxon>Magnoliopsida</taxon>
        <taxon>eudicotyledons</taxon>
        <taxon>Gunneridae</taxon>
        <taxon>Pentapetalae</taxon>
        <taxon>rosids</taxon>
        <taxon>malvids</taxon>
        <taxon>Malvales</taxon>
        <taxon>Malvaceae</taxon>
        <taxon>Malvoideae</taxon>
        <taxon>Gossypium</taxon>
    </lineage>
</organism>
<keyword evidence="3" id="KW-1185">Reference proteome</keyword>
<keyword evidence="1" id="KW-0472">Membrane</keyword>
<evidence type="ECO:0000256" key="1">
    <source>
        <dbReference type="SAM" id="Phobius"/>
    </source>
</evidence>
<keyword evidence="1" id="KW-1133">Transmembrane helix</keyword>
<dbReference type="Pfam" id="PF03311">
    <property type="entry name" value="Cornichon"/>
    <property type="match status" value="1"/>
</dbReference>
<feature type="transmembrane region" description="Helical" evidence="1">
    <location>
        <begin position="57"/>
        <end position="73"/>
    </location>
</feature>
<dbReference type="AlphaFoldDB" id="A0A7J9IUJ1"/>
<name>A0A7J9IUJ1_9ROSI</name>
<dbReference type="Proteomes" id="UP000593575">
    <property type="component" value="Unassembled WGS sequence"/>
</dbReference>
<dbReference type="GO" id="GO:0016192">
    <property type="term" value="P:vesicle-mediated transport"/>
    <property type="evidence" value="ECO:0007669"/>
    <property type="project" value="InterPro"/>
</dbReference>
<reference evidence="2 3" key="1">
    <citation type="journal article" date="2019" name="Genome Biol. Evol.">
        <title>Insights into the evolution of the New World diploid cottons (Gossypium, subgenus Houzingenia) based on genome sequencing.</title>
        <authorList>
            <person name="Grover C.E."/>
            <person name="Arick M.A. 2nd"/>
            <person name="Thrash A."/>
            <person name="Conover J.L."/>
            <person name="Sanders W.S."/>
            <person name="Peterson D.G."/>
            <person name="Frelichowski J.E."/>
            <person name="Scheffler J.A."/>
            <person name="Scheffler B.E."/>
            <person name="Wendel J.F."/>
        </authorList>
    </citation>
    <scope>NUCLEOTIDE SEQUENCE [LARGE SCALE GENOMIC DNA]</scope>
    <source>
        <strain evidence="2">6</strain>
        <tissue evidence="2">Leaf</tissue>
    </source>
</reference>
<keyword evidence="1" id="KW-0812">Transmembrane</keyword>
<sequence>SWRYRAVKVYDFLRAVLIVRAHGCFPELSVVISYMLKQHLVDVTEIFNSLNREKNQRYYKLAYLVILLFISLFW</sequence>
<evidence type="ECO:0000313" key="3">
    <source>
        <dbReference type="Proteomes" id="UP000593575"/>
    </source>
</evidence>
<accession>A0A7J9IUJ1</accession>
<dbReference type="EMBL" id="JABFAE010000003">
    <property type="protein sequence ID" value="MBA0825448.1"/>
    <property type="molecule type" value="Genomic_DNA"/>
</dbReference>
<comment type="caution">
    <text evidence="2">The sequence shown here is derived from an EMBL/GenBank/DDBJ whole genome shotgun (WGS) entry which is preliminary data.</text>
</comment>
<protein>
    <submittedName>
        <fullName evidence="2">Uncharacterized protein</fullName>
    </submittedName>
</protein>
<feature type="non-terminal residue" evidence="2">
    <location>
        <position position="1"/>
    </location>
</feature>
<gene>
    <name evidence="2" type="ORF">Goarm_022028</name>
</gene>